<protein>
    <submittedName>
        <fullName evidence="1">Uncharacterized protein</fullName>
    </submittedName>
</protein>
<dbReference type="Proteomes" id="UP000241071">
    <property type="component" value="Segment"/>
</dbReference>
<reference evidence="1 2" key="1">
    <citation type="submission" date="2012-10" db="EMBL/GenBank/DDBJ databases">
        <title>Complete genome sequence of Moumouvirus goulette.</title>
        <authorList>
            <person name="Fournous G."/>
            <person name="Bougalmi M."/>
            <person name="Colson P."/>
        </authorList>
    </citation>
    <scope>NUCLEOTIDE SEQUENCE [LARGE SCALE GENOMIC DNA]</scope>
</reference>
<sequence length="112" mass="13171">MQFNTKIVFHISTKYPISVDQDGNLRYYNFPGGSYANAVVHGMPFDYSTIDKPMKNDNIIEKKAQQKQKFVFVHDSDDIIMIEDINNDFIEPTEYYLEKIHLANFYHGKNKK</sequence>
<evidence type="ECO:0000313" key="2">
    <source>
        <dbReference type="Proteomes" id="UP000241071"/>
    </source>
</evidence>
<name>M1NM88_9VIRU</name>
<accession>M1NM88</accession>
<gene>
    <name evidence="1" type="ORF">glt_00336</name>
</gene>
<dbReference type="EMBL" id="KC008572">
    <property type="protein sequence ID" value="AGF85145.1"/>
    <property type="molecule type" value="Genomic_DNA"/>
</dbReference>
<evidence type="ECO:0000313" key="1">
    <source>
        <dbReference type="EMBL" id="AGF85145.1"/>
    </source>
</evidence>
<proteinExistence type="predicted"/>
<keyword evidence="2" id="KW-1185">Reference proteome</keyword>
<organism evidence="1 2">
    <name type="scientific">Moumouvirus goulette</name>
    <dbReference type="NCBI Taxonomy" id="1247379"/>
    <lineage>
        <taxon>Viruses</taxon>
        <taxon>Varidnaviria</taxon>
        <taxon>Bamfordvirae</taxon>
        <taxon>Nucleocytoviricota</taxon>
        <taxon>Megaviricetes</taxon>
        <taxon>Imitervirales</taxon>
        <taxon>Mimiviridae</taxon>
        <taxon>Megamimivirinae</taxon>
        <taxon>Moumouvirus</taxon>
        <taxon>Moumouvirus goulettemassiliense</taxon>
    </lineage>
</organism>